<dbReference type="InterPro" id="IPR000515">
    <property type="entry name" value="MetI-like"/>
</dbReference>
<dbReference type="GO" id="GO:0005886">
    <property type="term" value="C:plasma membrane"/>
    <property type="evidence" value="ECO:0007669"/>
    <property type="project" value="UniProtKB-SubCell"/>
</dbReference>
<dbReference type="CDD" id="cd06261">
    <property type="entry name" value="TM_PBP2"/>
    <property type="match status" value="1"/>
</dbReference>
<dbReference type="PANTHER" id="PTHR30151">
    <property type="entry name" value="ALKANE SULFONATE ABC TRANSPORTER-RELATED, MEMBRANE SUBUNIT"/>
    <property type="match status" value="1"/>
</dbReference>
<gene>
    <name evidence="9" type="ORF">DFR64_0879</name>
</gene>
<feature type="transmembrane region" description="Helical" evidence="7">
    <location>
        <begin position="102"/>
        <end position="122"/>
    </location>
</feature>
<evidence type="ECO:0000256" key="3">
    <source>
        <dbReference type="ARBA" id="ARBA00022475"/>
    </source>
</evidence>
<reference evidence="9 10" key="1">
    <citation type="submission" date="2018-08" db="EMBL/GenBank/DDBJ databases">
        <title>Genomic Encyclopedia of Type Strains, Phase IV (KMG-IV): sequencing the most valuable type-strain genomes for metagenomic binning, comparative biology and taxonomic classification.</title>
        <authorList>
            <person name="Goeker M."/>
        </authorList>
    </citation>
    <scope>NUCLEOTIDE SEQUENCE [LARGE SCALE GENOMIC DNA]</scope>
    <source>
        <strain evidence="9 10">DSM 23923</strain>
    </source>
</reference>
<feature type="transmembrane region" description="Helical" evidence="7">
    <location>
        <begin position="230"/>
        <end position="251"/>
    </location>
</feature>
<evidence type="ECO:0000313" key="10">
    <source>
        <dbReference type="Proteomes" id="UP000256388"/>
    </source>
</evidence>
<dbReference type="GO" id="GO:0055085">
    <property type="term" value="P:transmembrane transport"/>
    <property type="evidence" value="ECO:0007669"/>
    <property type="project" value="InterPro"/>
</dbReference>
<feature type="domain" description="ABC transmembrane type-1" evidence="8">
    <location>
        <begin position="63"/>
        <end position="247"/>
    </location>
</feature>
<dbReference type="Pfam" id="PF00528">
    <property type="entry name" value="BPD_transp_1"/>
    <property type="match status" value="1"/>
</dbReference>
<feature type="transmembrane region" description="Helical" evidence="7">
    <location>
        <begin position="65"/>
        <end position="90"/>
    </location>
</feature>
<comment type="caution">
    <text evidence="9">The sequence shown here is derived from an EMBL/GenBank/DDBJ whole genome shotgun (WGS) entry which is preliminary data.</text>
</comment>
<keyword evidence="6 7" id="KW-0472">Membrane</keyword>
<name>A0A347ZSY6_9CHLR</name>
<evidence type="ECO:0000256" key="7">
    <source>
        <dbReference type="RuleBase" id="RU363032"/>
    </source>
</evidence>
<proteinExistence type="inferred from homology"/>
<dbReference type="AlphaFoldDB" id="A0A347ZSY6"/>
<dbReference type="SUPFAM" id="SSF161098">
    <property type="entry name" value="MetI-like"/>
    <property type="match status" value="1"/>
</dbReference>
<comment type="similarity">
    <text evidence="7">Belongs to the binding-protein-dependent transport system permease family.</text>
</comment>
<dbReference type="EMBL" id="QUMS01000001">
    <property type="protein sequence ID" value="REG11007.1"/>
    <property type="molecule type" value="Genomic_DNA"/>
</dbReference>
<keyword evidence="3" id="KW-1003">Cell membrane</keyword>
<dbReference type="Gene3D" id="1.10.3720.10">
    <property type="entry name" value="MetI-like"/>
    <property type="match status" value="1"/>
</dbReference>
<feature type="transmembrane region" description="Helical" evidence="7">
    <location>
        <begin position="169"/>
        <end position="190"/>
    </location>
</feature>
<dbReference type="InterPro" id="IPR035906">
    <property type="entry name" value="MetI-like_sf"/>
</dbReference>
<evidence type="ECO:0000313" key="9">
    <source>
        <dbReference type="EMBL" id="REG11007.1"/>
    </source>
</evidence>
<dbReference type="OrthoDB" id="9796361at2"/>
<dbReference type="Proteomes" id="UP000256388">
    <property type="component" value="Unassembled WGS sequence"/>
</dbReference>
<accession>A0A347ZSY6</accession>
<keyword evidence="2 7" id="KW-0813">Transport</keyword>
<evidence type="ECO:0000256" key="2">
    <source>
        <dbReference type="ARBA" id="ARBA00022448"/>
    </source>
</evidence>
<dbReference type="RefSeq" id="WP_116224156.1">
    <property type="nucleotide sequence ID" value="NZ_AP018437.1"/>
</dbReference>
<comment type="subcellular location">
    <subcellularLocation>
        <location evidence="1 7">Cell membrane</location>
        <topology evidence="1 7">Multi-pass membrane protein</topology>
    </subcellularLocation>
</comment>
<keyword evidence="10" id="KW-1185">Reference proteome</keyword>
<evidence type="ECO:0000256" key="5">
    <source>
        <dbReference type="ARBA" id="ARBA00022989"/>
    </source>
</evidence>
<evidence type="ECO:0000256" key="6">
    <source>
        <dbReference type="ARBA" id="ARBA00023136"/>
    </source>
</evidence>
<dbReference type="PANTHER" id="PTHR30151:SF16">
    <property type="entry name" value="ABC TRANSPORTER PERMEASE PROTEIN"/>
    <property type="match status" value="1"/>
</dbReference>
<evidence type="ECO:0000259" key="8">
    <source>
        <dbReference type="PROSITE" id="PS50928"/>
    </source>
</evidence>
<protein>
    <submittedName>
        <fullName evidence="9">NitT/TauT family transport system permease protein</fullName>
    </submittedName>
</protein>
<sequence length="267" mass="29550">MPILKKVTENKILRQAFFIAILLGVWQYIVSTGNYSELILPNLRSIWTALVDSISTGEMGERTAYSLYLIGKALAIGSGLALILTALAMLSPLFADFVKTITTIFNPLPGVALLPIALLWFGIGENSILLILVHSIIWPLILNATTGFRSVSRTQLEVGRNLGLRGLKLVSSVMVPSAFPYILTGFKISWSNSWRSLVAAEMIFGASGGQGGLGWLIYQKRFFLQTPYVFAALFVIILIGILVENVIFAQIEKWTIQRWGMIIQKEK</sequence>
<feature type="transmembrane region" description="Helical" evidence="7">
    <location>
        <begin position="12"/>
        <end position="30"/>
    </location>
</feature>
<feature type="transmembrane region" description="Helical" evidence="7">
    <location>
        <begin position="128"/>
        <end position="148"/>
    </location>
</feature>
<dbReference type="PROSITE" id="PS50928">
    <property type="entry name" value="ABC_TM1"/>
    <property type="match status" value="1"/>
</dbReference>
<evidence type="ECO:0000256" key="1">
    <source>
        <dbReference type="ARBA" id="ARBA00004651"/>
    </source>
</evidence>
<evidence type="ECO:0000256" key="4">
    <source>
        <dbReference type="ARBA" id="ARBA00022692"/>
    </source>
</evidence>
<keyword evidence="4 7" id="KW-0812">Transmembrane</keyword>
<keyword evidence="5 7" id="KW-1133">Transmembrane helix</keyword>
<organism evidence="9 10">
    <name type="scientific">Pelolinea submarina</name>
    <dbReference type="NCBI Taxonomy" id="913107"/>
    <lineage>
        <taxon>Bacteria</taxon>
        <taxon>Bacillati</taxon>
        <taxon>Chloroflexota</taxon>
        <taxon>Anaerolineae</taxon>
        <taxon>Anaerolineales</taxon>
        <taxon>Anaerolineaceae</taxon>
        <taxon>Pelolinea</taxon>
    </lineage>
</organism>